<dbReference type="InterPro" id="IPR042070">
    <property type="entry name" value="PucR_C-HTH_sf"/>
</dbReference>
<evidence type="ECO:0000259" key="3">
    <source>
        <dbReference type="Pfam" id="PF17853"/>
    </source>
</evidence>
<dbReference type="PANTHER" id="PTHR33744:SF15">
    <property type="entry name" value="CARBOHYDRATE DIACID REGULATOR"/>
    <property type="match status" value="1"/>
</dbReference>
<dbReference type="Proteomes" id="UP000199568">
    <property type="component" value="Unassembled WGS sequence"/>
</dbReference>
<dbReference type="InterPro" id="IPR051448">
    <property type="entry name" value="CdaR-like_regulators"/>
</dbReference>
<feature type="domain" description="PucR C-terminal helix-turn-helix" evidence="2">
    <location>
        <begin position="280"/>
        <end position="334"/>
    </location>
</feature>
<dbReference type="EMBL" id="FOHU01000022">
    <property type="protein sequence ID" value="SET71274.1"/>
    <property type="molecule type" value="Genomic_DNA"/>
</dbReference>
<keyword evidence="5" id="KW-1185">Reference proteome</keyword>
<dbReference type="InterPro" id="IPR041522">
    <property type="entry name" value="CdaR_GGDEF"/>
</dbReference>
<dbReference type="Pfam" id="PF17853">
    <property type="entry name" value="GGDEF_2"/>
    <property type="match status" value="1"/>
</dbReference>
<dbReference type="InterPro" id="IPR025736">
    <property type="entry name" value="PucR_C-HTH_dom"/>
</dbReference>
<name>A0A1I0GJZ5_9FIRM</name>
<gene>
    <name evidence="4" type="ORF">SAMN05660297_03244</name>
</gene>
<evidence type="ECO:0000313" key="5">
    <source>
        <dbReference type="Proteomes" id="UP000199568"/>
    </source>
</evidence>
<proteinExistence type="inferred from homology"/>
<dbReference type="PANTHER" id="PTHR33744">
    <property type="entry name" value="CARBOHYDRATE DIACID REGULATOR"/>
    <property type="match status" value="1"/>
</dbReference>
<dbReference type="Pfam" id="PF13556">
    <property type="entry name" value="HTH_30"/>
    <property type="match status" value="1"/>
</dbReference>
<evidence type="ECO:0000256" key="1">
    <source>
        <dbReference type="ARBA" id="ARBA00006754"/>
    </source>
</evidence>
<feature type="domain" description="CdaR GGDEF-like" evidence="3">
    <location>
        <begin position="119"/>
        <end position="226"/>
    </location>
</feature>
<dbReference type="Gene3D" id="1.10.10.2840">
    <property type="entry name" value="PucR C-terminal helix-turn-helix domain"/>
    <property type="match status" value="1"/>
</dbReference>
<comment type="similarity">
    <text evidence="1">Belongs to the CdaR family.</text>
</comment>
<dbReference type="OrthoDB" id="9792148at2"/>
<organism evidence="4 5">
    <name type="scientific">Natronincola peptidivorans</name>
    <dbReference type="NCBI Taxonomy" id="426128"/>
    <lineage>
        <taxon>Bacteria</taxon>
        <taxon>Bacillati</taxon>
        <taxon>Bacillota</taxon>
        <taxon>Clostridia</taxon>
        <taxon>Peptostreptococcales</taxon>
        <taxon>Natronincolaceae</taxon>
        <taxon>Natronincola</taxon>
    </lineage>
</organism>
<protein>
    <submittedName>
        <fullName evidence="4">PucR C-terminal helix-turn-helix domain-containing protein</fullName>
    </submittedName>
</protein>
<reference evidence="4 5" key="1">
    <citation type="submission" date="2016-10" db="EMBL/GenBank/DDBJ databases">
        <authorList>
            <person name="de Groot N.N."/>
        </authorList>
    </citation>
    <scope>NUCLEOTIDE SEQUENCE [LARGE SCALE GENOMIC DNA]</scope>
    <source>
        <strain evidence="4 5">DSM 18979</strain>
    </source>
</reference>
<dbReference type="AlphaFoldDB" id="A0A1I0GJZ5"/>
<evidence type="ECO:0000259" key="2">
    <source>
        <dbReference type="Pfam" id="PF13556"/>
    </source>
</evidence>
<evidence type="ECO:0000313" key="4">
    <source>
        <dbReference type="EMBL" id="SET71274.1"/>
    </source>
</evidence>
<sequence>MDIQKIKSFVKGLQDITCKEICLLDATGYVFFSTNSSRVGDYDDVLDFNYGQDFFFEREHRLYCTYNSTHPHKYFISLEGTDDEAKRIGKVIKLFLSIDDTSNSRDYFIKGLLSNAISDTSLDIQCQKHGISVNGQVQVILIEVLDSLAQEVEEIVLALYPDELLVKIKDNFFVFIKEVTEKEPYLVGSLLFDTILSELLYEAKIAIGITIDNIRDWHKSYKLAEEFMHLGKAFFPKKNIYCYDNLAIPMIINKISEDDLQEIIKHLDCNIQELFDNHELITTAFTLIKYNLNITDTSKHLFVHRNTLIYRLNKIQDITGYDLRVFQDAMLFYIIANAYQYIINTAKCT</sequence>
<dbReference type="STRING" id="426128.SAMN05660297_03244"/>
<accession>A0A1I0GJZ5</accession>
<dbReference type="RefSeq" id="WP_090446409.1">
    <property type="nucleotide sequence ID" value="NZ_FOHU01000022.1"/>
</dbReference>